<dbReference type="Gene3D" id="3.20.20.80">
    <property type="entry name" value="Glycosidases"/>
    <property type="match status" value="2"/>
</dbReference>
<dbReference type="GO" id="GO:0005980">
    <property type="term" value="P:glycogen catabolic process"/>
    <property type="evidence" value="ECO:0007669"/>
    <property type="project" value="InterPro"/>
</dbReference>
<dbReference type="FunFam" id="1.50.10.10:FF:000039">
    <property type="entry name" value="Glycogen debranching enzyme Gdb1, putative"/>
    <property type="match status" value="1"/>
</dbReference>
<dbReference type="CDD" id="cd11327">
    <property type="entry name" value="AmyAc_Glg_debranch_2"/>
    <property type="match status" value="1"/>
</dbReference>
<feature type="domain" description="Eukaryotic glycogen debranching enzyme N-terminal" evidence="18">
    <location>
        <begin position="33"/>
        <end position="114"/>
    </location>
</feature>
<evidence type="ECO:0000256" key="6">
    <source>
        <dbReference type="ARBA" id="ARBA00012778"/>
    </source>
</evidence>
<keyword evidence="11" id="KW-0378">Hydrolase</keyword>
<feature type="domain" description="Glycogen debranching enzyme glucanotransferase" evidence="19">
    <location>
        <begin position="120"/>
        <end position="321"/>
    </location>
</feature>
<sequence length="1473" mass="166619">MLPQHLKQIRVLMLNDKENLERTLFRLEQGFELQFRLGPSLQGRRVMVHTNYPLEGQKFDRNNFRVLAWSYPTGREDDSDKYCSLELKIAGSYQYYFGYRSGGGYIVVDPVLRVGADNHVLPLDCITIQTYLSKCLGHMDDWPDRLRVAKEAGYNMIHFTPLQTLGESRSCYSLADQLTFNPEFSPKGQSYSWEDVGALVEKLRTEWNMLCITDVVYNHTAANSEWIKEHPECGYNLVNSPHLRPAWVLDRAVWHLTTRVAEGRYKDKGLPAEITTESHLNAMRKVLWEDVYPHIKLWEFYQVNVDSAVEQFKLLLQNGAKTGGKKGLKITQDPHYRRFGNTVDMDSALETFVFLLLATNCIVGNVVYERLANHGPKLGPVTKKDPLVTRYFTFPYQDMTLEQELQLLDQPDKTSHFLAHNGWVMGDDPLRNFAEPGSNVYLRRELICWGDSVKLRYGKGPEDCPYLWAHMQKYTEITAQHFHGVRLDNCHSTPLHVAEFMLDVARRVCPNLYVVAELFTGSEELDNIFVTKLGITSLIREAMSAGDSHEEGRLVYRYGGEPVGAFVQPSLRPLIPSIAHAMFLDVTHDNECPIQLRSALDSLPSSAIVSMACCATGSTRGYDELVPHQISVVKEERFYPKWNPSAAPTSTGEVGPHTGIIAGKLALNKLHQELAAQGFMQVYVDQVDADIVAITRHCPSTHQSVVAVSRTAFWNPKTHEYGVNVPPMFIPEEFVLVLEVRTVERQAGSYKKDDGYINGMPEYTVEIKEHIPLEESTVVKQAGVTSKGPSEFVQEITFQKLTPGSVIAFRVSLDPKAQKLVGMLRYYLSQFSPKYRRGSLADENPPEALLMSKLTLADLNVLLFRCDTEEQEDGGGCYNIPGWESLKYAGLQGLISVLADIRPNNDLGHPLCANLRQGDWLIDFVSNRLINREGPLAQVGQWLAAMFNLLKHIPRYLVPCYFDAILVSIYTTALDATYKLMSSFIQNGSSFVRHLALGSVQLCGVGRFPALPPLSTQLDGVPYRISPITSQKEQCCVSLAAGLPHFSAGIFRCWGRDTFIALRGLMIIPGRHIEARCGFDFVSSKEGRCARYNCRDAVWWWLQCIQDYTVHVPQGHEILRCPVTRMYPTDDSEPCKPGEVEQPLYDVIQEALQRHLEGISYREKNAGPKIDMNMRDEGFNVVAKVDHTTGFVTGGNRFNCGTWMDKMGESDRARNKGMPATPRDGAAVEIVGLSKSAVRWVVELHAKGLFPYDGVKVTTNGFISYSQWNQQIQQCFEAAFWVSGEPNDPNEKHPDLVHKKGIYKDSYGASSPWCDYQLRPNFTIAMVVAPELFSVERAWKALDVAEKKLLGPLGMKTLDPDDMVYCGVYDNDLDNDNYNLSKGFNYHQGPEWLWPVGYFLRAKLYFARKLGEETYTKTAILVKNVLSRHFTHLERSPWKGLPELTNENGQYCSFSCETQAWSLATMLEVLYDL</sequence>
<evidence type="ECO:0000256" key="9">
    <source>
        <dbReference type="ARBA" id="ARBA00022676"/>
    </source>
</evidence>
<evidence type="ECO:0000256" key="16">
    <source>
        <dbReference type="ARBA" id="ARBA00031477"/>
    </source>
</evidence>
<dbReference type="EC" id="2.4.1.25" evidence="5"/>
<evidence type="ECO:0000256" key="12">
    <source>
        <dbReference type="ARBA" id="ARBA00023056"/>
    </source>
</evidence>
<gene>
    <name evidence="21" type="primary">AGL</name>
</gene>
<dbReference type="NCBIfam" id="TIGR01531">
    <property type="entry name" value="glyc_debranch"/>
    <property type="match status" value="1"/>
</dbReference>
<feature type="domain" description="Glycogen debranching enzyme glucanotransferase" evidence="19">
    <location>
        <begin position="359"/>
        <end position="513"/>
    </location>
</feature>
<protein>
    <recommendedName>
        <fullName evidence="7">Glycogen debranching enzyme</fullName>
        <ecNumber evidence="5">2.4.1.25</ecNumber>
        <ecNumber evidence="6">3.2.1.33</ecNumber>
    </recommendedName>
    <alternativeName>
        <fullName evidence="16">Glycogen debrancher</fullName>
    </alternativeName>
</protein>
<dbReference type="InterPro" id="IPR032792">
    <property type="entry name" value="AGL_glucanoTrfase"/>
</dbReference>
<dbReference type="STRING" id="144197.ENSSPAP00000018079"/>
<dbReference type="PANTHER" id="PTHR10569:SF2">
    <property type="entry name" value="GLYCOGEN DEBRANCHING ENZYME"/>
    <property type="match status" value="1"/>
</dbReference>
<reference evidence="21" key="1">
    <citation type="submission" date="2023-09" db="UniProtKB">
        <authorList>
            <consortium name="Ensembl"/>
        </authorList>
    </citation>
    <scope>IDENTIFICATION</scope>
</reference>
<keyword evidence="14" id="KW-0326">Glycosidase</keyword>
<dbReference type="InterPro" id="IPR029436">
    <property type="entry name" value="AGL_euk_N"/>
</dbReference>
<dbReference type="Pfam" id="PF14701">
    <property type="entry name" value="hDGE_amylase"/>
    <property type="match status" value="2"/>
</dbReference>
<dbReference type="InterPro" id="IPR032790">
    <property type="entry name" value="GDE_C"/>
</dbReference>
<evidence type="ECO:0000256" key="15">
    <source>
        <dbReference type="ARBA" id="ARBA00025780"/>
    </source>
</evidence>
<dbReference type="InterPro" id="IPR032788">
    <property type="entry name" value="AGL_central"/>
</dbReference>
<proteinExistence type="inferred from homology"/>
<dbReference type="GO" id="GO:0004134">
    <property type="term" value="F:4-alpha-glucanotransferase activity"/>
    <property type="evidence" value="ECO:0007669"/>
    <property type="project" value="UniProtKB-EC"/>
</dbReference>
<evidence type="ECO:0000256" key="2">
    <source>
        <dbReference type="ARBA" id="ARBA00000927"/>
    </source>
</evidence>
<dbReference type="GO" id="GO:0004135">
    <property type="term" value="F:amylo-alpha-1,6-glucosidase activity"/>
    <property type="evidence" value="ECO:0007669"/>
    <property type="project" value="UniProtKB-EC"/>
</dbReference>
<evidence type="ECO:0000259" key="17">
    <source>
        <dbReference type="Pfam" id="PF06202"/>
    </source>
</evidence>
<dbReference type="InterPro" id="IPR010401">
    <property type="entry name" value="AGL/Gdb1"/>
</dbReference>
<comment type="catalytic activity">
    <reaction evidence="1">
        <text>Transfers a segment of a (1-&gt;4)-alpha-D-glucan to a new position in an acceptor, which may be glucose or a (1-&gt;4)-alpha-D-glucan.</text>
        <dbReference type="EC" id="2.4.1.25"/>
    </reaction>
</comment>
<comment type="subcellular location">
    <subcellularLocation>
        <location evidence="4">Cytoplasm</location>
    </subcellularLocation>
</comment>
<evidence type="ECO:0000259" key="19">
    <source>
        <dbReference type="Pfam" id="PF14701"/>
    </source>
</evidence>
<evidence type="ECO:0000313" key="21">
    <source>
        <dbReference type="Ensembl" id="ENSSPAP00000018079.1"/>
    </source>
</evidence>
<comment type="similarity">
    <text evidence="15">Belongs to the glycogen debranching enzyme family.</text>
</comment>
<evidence type="ECO:0000256" key="7">
    <source>
        <dbReference type="ARBA" id="ARBA00020723"/>
    </source>
</evidence>
<evidence type="ECO:0000256" key="10">
    <source>
        <dbReference type="ARBA" id="ARBA00022679"/>
    </source>
</evidence>
<dbReference type="InterPro" id="IPR008928">
    <property type="entry name" value="6-hairpin_glycosidase_sf"/>
</dbReference>
<keyword evidence="8" id="KW-0963">Cytoplasm</keyword>
<dbReference type="SUPFAM" id="SSF48208">
    <property type="entry name" value="Six-hairpin glycosidases"/>
    <property type="match status" value="1"/>
</dbReference>
<evidence type="ECO:0000259" key="20">
    <source>
        <dbReference type="Pfam" id="PF14702"/>
    </source>
</evidence>
<comment type="function">
    <text evidence="3">Multifunctional enzyme acting as 1,4-alpha-D-glucan:1,4-alpha-D-glucan 4-alpha-D-glycosyltransferase and amylo-1,6-glucosidase in glycogen degradation.</text>
</comment>
<keyword evidence="9" id="KW-0328">Glycosyltransferase</keyword>
<evidence type="ECO:0000256" key="11">
    <source>
        <dbReference type="ARBA" id="ARBA00022801"/>
    </source>
</evidence>
<name>A0A3B5AJX1_9TELE</name>
<evidence type="ECO:0000256" key="5">
    <source>
        <dbReference type="ARBA" id="ARBA00012560"/>
    </source>
</evidence>
<evidence type="ECO:0000256" key="1">
    <source>
        <dbReference type="ARBA" id="ARBA00000439"/>
    </source>
</evidence>
<dbReference type="GeneTree" id="ENSGT00390000012596"/>
<dbReference type="SUPFAM" id="SSF51445">
    <property type="entry name" value="(Trans)glycosidases"/>
    <property type="match status" value="1"/>
</dbReference>
<dbReference type="GO" id="GO:0005978">
    <property type="term" value="P:glycogen biosynthetic process"/>
    <property type="evidence" value="ECO:0007669"/>
    <property type="project" value="UniProtKB-KW"/>
</dbReference>
<keyword evidence="12" id="KW-0320">Glycogen biosynthesis</keyword>
<evidence type="ECO:0000256" key="4">
    <source>
        <dbReference type="ARBA" id="ARBA00004496"/>
    </source>
</evidence>
<evidence type="ECO:0000256" key="14">
    <source>
        <dbReference type="ARBA" id="ARBA00023295"/>
    </source>
</evidence>
<dbReference type="InterPro" id="IPR006421">
    <property type="entry name" value="Glycogen_debranch_met"/>
</dbReference>
<comment type="catalytic activity">
    <reaction evidence="2">
        <text>Hydrolysis of (1-&gt;6)-alpha-D-glucosidic branch linkages in glycogen phosphorylase limit dextrin.</text>
        <dbReference type="EC" id="3.2.1.33"/>
    </reaction>
</comment>
<accession>A0A3B5AJX1</accession>
<keyword evidence="13" id="KW-0511">Multifunctional enzyme</keyword>
<evidence type="ECO:0000256" key="8">
    <source>
        <dbReference type="ARBA" id="ARBA00022490"/>
    </source>
</evidence>
<dbReference type="FunFam" id="3.20.20.80:FF:000206">
    <property type="entry name" value="Amylo-alpha-1, 6-glucosidase, 4-alpha-glucanotransferase b"/>
    <property type="match status" value="1"/>
</dbReference>
<evidence type="ECO:0000259" key="18">
    <source>
        <dbReference type="Pfam" id="PF14699"/>
    </source>
</evidence>
<dbReference type="EC" id="3.2.1.33" evidence="6"/>
<dbReference type="Pfam" id="PF06202">
    <property type="entry name" value="GDE_C"/>
    <property type="match status" value="1"/>
</dbReference>
<dbReference type="GO" id="GO:0005737">
    <property type="term" value="C:cytoplasm"/>
    <property type="evidence" value="ECO:0007669"/>
    <property type="project" value="UniProtKB-SubCell"/>
</dbReference>
<keyword evidence="10" id="KW-0808">Transferase</keyword>
<dbReference type="PANTHER" id="PTHR10569">
    <property type="entry name" value="GLYCOGEN DEBRANCHING ENZYME"/>
    <property type="match status" value="1"/>
</dbReference>
<dbReference type="InterPro" id="IPR017853">
    <property type="entry name" value="GH"/>
</dbReference>
<dbReference type="Pfam" id="PF14702">
    <property type="entry name" value="hGDE_central"/>
    <property type="match status" value="1"/>
</dbReference>
<evidence type="ECO:0000256" key="13">
    <source>
        <dbReference type="ARBA" id="ARBA00023268"/>
    </source>
</evidence>
<feature type="domain" description="Glycogen debranching enzyme central" evidence="20">
    <location>
        <begin position="659"/>
        <end position="929"/>
    </location>
</feature>
<evidence type="ECO:0000256" key="3">
    <source>
        <dbReference type="ARBA" id="ARBA00003530"/>
    </source>
</evidence>
<feature type="domain" description="Glycogen debranching enzyme C-terminal" evidence="17">
    <location>
        <begin position="1028"/>
        <end position="1468"/>
    </location>
</feature>
<dbReference type="FunFam" id="3.20.20.80:FF:000070">
    <property type="entry name" value="GDB1p Glycogen debranching enzyme"/>
    <property type="match status" value="1"/>
</dbReference>
<dbReference type="Pfam" id="PF14699">
    <property type="entry name" value="hGDE_N"/>
    <property type="match status" value="1"/>
</dbReference>
<dbReference type="Ensembl" id="ENSSPAT00000018356.1">
    <property type="protein sequence ID" value="ENSSPAP00000018079.1"/>
    <property type="gene ID" value="ENSSPAG00000013617.1"/>
</dbReference>
<organism evidence="21">
    <name type="scientific">Stegastes partitus</name>
    <name type="common">bicolor damselfish</name>
    <dbReference type="NCBI Taxonomy" id="144197"/>
    <lineage>
        <taxon>Eukaryota</taxon>
        <taxon>Metazoa</taxon>
        <taxon>Chordata</taxon>
        <taxon>Craniata</taxon>
        <taxon>Vertebrata</taxon>
        <taxon>Euteleostomi</taxon>
        <taxon>Actinopterygii</taxon>
        <taxon>Neopterygii</taxon>
        <taxon>Teleostei</taxon>
        <taxon>Neoteleostei</taxon>
        <taxon>Acanthomorphata</taxon>
        <taxon>Ovalentaria</taxon>
        <taxon>Pomacentridae</taxon>
        <taxon>Stegastes</taxon>
    </lineage>
</organism>